<feature type="domain" description="Transposase IS66 central" evidence="2">
    <location>
        <begin position="156"/>
        <end position="403"/>
    </location>
</feature>
<feature type="compositionally biased region" description="Basic residues" evidence="1">
    <location>
        <begin position="58"/>
        <end position="74"/>
    </location>
</feature>
<sequence>MAGRAPTYDELLELTRRQARQIDELRSEVERLKAELEQARRAGKRQAAPFSKGPPKGVPRRPGRKAGHPPRHRPPPPPEQVGRTVEVPLPTNCPECHAPLDDAPTTIHDQDQIDLPEPKPVITRFRVPVARCPACCRRVQGRHPEQTSDALGAAAVQYGPRLLGLAADLKHRLGVSYRKCSAALLTLTGLVVASAALVRSGHRLRRLARPSYDALVEAARRSEVQHVDETGWKIGGRSAWLWVFADEHATLSRIRPSRGHEVVVEVLGEEYEGVLVSDCFLADDPLDFAKSKCTAHLLKRCSEVERSKSRGAVRFSRRMAALLRRAMALKRRRGAMSPHGYAVQRGKVHAELDRLLAGTYTDPNNARLAKLLRKHRGSVLGFLDHDGVEATNNLAEREVRIRPVKTILDARAARAQGGPGRQPAARMRRTDVRPIPSRRAIS</sequence>
<organism evidence="3 4">
    <name type="scientific">Tautonia sociabilis</name>
    <dbReference type="NCBI Taxonomy" id="2080755"/>
    <lineage>
        <taxon>Bacteria</taxon>
        <taxon>Pseudomonadati</taxon>
        <taxon>Planctomycetota</taxon>
        <taxon>Planctomycetia</taxon>
        <taxon>Isosphaerales</taxon>
        <taxon>Isosphaeraceae</taxon>
        <taxon>Tautonia</taxon>
    </lineage>
</organism>
<dbReference type="PANTHER" id="PTHR33678:SF1">
    <property type="entry name" value="BLL1576 PROTEIN"/>
    <property type="match status" value="1"/>
</dbReference>
<gene>
    <name evidence="3" type="ORF">TsocGM_16140</name>
</gene>
<feature type="region of interest" description="Disordered" evidence="1">
    <location>
        <begin position="413"/>
        <end position="442"/>
    </location>
</feature>
<name>A0A432MHV8_9BACT</name>
<evidence type="ECO:0000259" key="2">
    <source>
        <dbReference type="Pfam" id="PF03050"/>
    </source>
</evidence>
<accession>A0A432MHV8</accession>
<dbReference type="Proteomes" id="UP000280296">
    <property type="component" value="Unassembled WGS sequence"/>
</dbReference>
<dbReference type="InterPro" id="IPR004291">
    <property type="entry name" value="Transposase_IS66_central"/>
</dbReference>
<reference evidence="3 4" key="1">
    <citation type="submission" date="2018-12" db="EMBL/GenBank/DDBJ databases">
        <authorList>
            <person name="Toschakov S.V."/>
        </authorList>
    </citation>
    <scope>NUCLEOTIDE SEQUENCE [LARGE SCALE GENOMIC DNA]</scope>
    <source>
        <strain evidence="3 4">GM2012</strain>
    </source>
</reference>
<dbReference type="AlphaFoldDB" id="A0A432MHV8"/>
<feature type="non-terminal residue" evidence="3">
    <location>
        <position position="442"/>
    </location>
</feature>
<dbReference type="NCBIfam" id="NF033517">
    <property type="entry name" value="transpos_IS66"/>
    <property type="match status" value="1"/>
</dbReference>
<dbReference type="PANTHER" id="PTHR33678">
    <property type="entry name" value="BLL1576 PROTEIN"/>
    <property type="match status" value="1"/>
</dbReference>
<evidence type="ECO:0000313" key="4">
    <source>
        <dbReference type="Proteomes" id="UP000280296"/>
    </source>
</evidence>
<evidence type="ECO:0000256" key="1">
    <source>
        <dbReference type="SAM" id="MobiDB-lite"/>
    </source>
</evidence>
<comment type="caution">
    <text evidence="3">The sequence shown here is derived from an EMBL/GenBank/DDBJ whole genome shotgun (WGS) entry which is preliminary data.</text>
</comment>
<dbReference type="Pfam" id="PF03050">
    <property type="entry name" value="DDE_Tnp_IS66"/>
    <property type="match status" value="1"/>
</dbReference>
<dbReference type="InterPro" id="IPR052344">
    <property type="entry name" value="Transposase-related"/>
</dbReference>
<reference evidence="3 4" key="2">
    <citation type="submission" date="2019-01" db="EMBL/GenBank/DDBJ databases">
        <title>Tautonia sociabilis, a novel thermotolerant planctomycete of Isosphaeraceae family, isolated from a 4000 m deep subterranean habitat.</title>
        <authorList>
            <person name="Kovaleva O.L."/>
            <person name="Elcheninov A.G."/>
            <person name="Van Heerden E."/>
            <person name="Toshchakov S.V."/>
            <person name="Novikov A."/>
            <person name="Bonch-Osmolovskaya E.A."/>
            <person name="Kublanov I.V."/>
        </authorList>
    </citation>
    <scope>NUCLEOTIDE SEQUENCE [LARGE SCALE GENOMIC DNA]</scope>
    <source>
        <strain evidence="3 4">GM2012</strain>
    </source>
</reference>
<proteinExistence type="predicted"/>
<evidence type="ECO:0000313" key="3">
    <source>
        <dbReference type="EMBL" id="RUL86497.1"/>
    </source>
</evidence>
<dbReference type="OrthoDB" id="8241751at2"/>
<feature type="compositionally biased region" description="Low complexity" evidence="1">
    <location>
        <begin position="413"/>
        <end position="425"/>
    </location>
</feature>
<dbReference type="EMBL" id="RYZH01000031">
    <property type="protein sequence ID" value="RUL86497.1"/>
    <property type="molecule type" value="Genomic_DNA"/>
</dbReference>
<dbReference type="RefSeq" id="WP_126726495.1">
    <property type="nucleotide sequence ID" value="NZ_RYZH01000031.1"/>
</dbReference>
<protein>
    <submittedName>
        <fullName evidence="3">IS66 family transposase</fullName>
    </submittedName>
</protein>
<keyword evidence="4" id="KW-1185">Reference proteome</keyword>
<feature type="region of interest" description="Disordered" evidence="1">
    <location>
        <begin position="36"/>
        <end position="113"/>
    </location>
</feature>